<keyword evidence="12" id="KW-1185">Reference proteome</keyword>
<evidence type="ECO:0000256" key="5">
    <source>
        <dbReference type="ARBA" id="ARBA00022679"/>
    </source>
</evidence>
<reference evidence="12" key="1">
    <citation type="journal article" date="2019" name="Int. J. Syst. Evol. Microbiol.">
        <title>The Global Catalogue of Microorganisms (GCM) 10K type strain sequencing project: providing services to taxonomists for standard genome sequencing and annotation.</title>
        <authorList>
            <consortium name="The Broad Institute Genomics Platform"/>
            <consortium name="The Broad Institute Genome Sequencing Center for Infectious Disease"/>
            <person name="Wu L."/>
            <person name="Ma J."/>
        </authorList>
    </citation>
    <scope>NUCLEOTIDE SEQUENCE [LARGE SCALE GENOMIC DNA]</scope>
    <source>
        <strain evidence="12">CCUG 51308</strain>
    </source>
</reference>
<feature type="transmembrane region" description="Helical" evidence="9">
    <location>
        <begin position="184"/>
        <end position="202"/>
    </location>
</feature>
<evidence type="ECO:0000256" key="3">
    <source>
        <dbReference type="ARBA" id="ARBA00012438"/>
    </source>
</evidence>
<dbReference type="Gene3D" id="3.30.565.10">
    <property type="entry name" value="Histidine kinase-like ATPase, C-terminal domain"/>
    <property type="match status" value="1"/>
</dbReference>
<dbReference type="Pfam" id="PF00512">
    <property type="entry name" value="HisKA"/>
    <property type="match status" value="1"/>
</dbReference>
<dbReference type="InterPro" id="IPR050980">
    <property type="entry name" value="2C_sensor_his_kinase"/>
</dbReference>
<dbReference type="PANTHER" id="PTHR44936:SF10">
    <property type="entry name" value="SENSOR PROTEIN RSTB"/>
    <property type="match status" value="1"/>
</dbReference>
<keyword evidence="7 11" id="KW-0418">Kinase</keyword>
<proteinExistence type="predicted"/>
<dbReference type="EMBL" id="JBHTBR010000005">
    <property type="protein sequence ID" value="MFC7292445.1"/>
    <property type="molecule type" value="Genomic_DNA"/>
</dbReference>
<keyword evidence="8" id="KW-0067">ATP-binding</keyword>
<dbReference type="Proteomes" id="UP001596492">
    <property type="component" value="Unassembled WGS sequence"/>
</dbReference>
<dbReference type="InterPro" id="IPR005467">
    <property type="entry name" value="His_kinase_dom"/>
</dbReference>
<feature type="transmembrane region" description="Helical" evidence="9">
    <location>
        <begin position="145"/>
        <end position="164"/>
    </location>
</feature>
<dbReference type="SMART" id="SM00387">
    <property type="entry name" value="HATPase_c"/>
    <property type="match status" value="1"/>
</dbReference>
<dbReference type="GO" id="GO:0016301">
    <property type="term" value="F:kinase activity"/>
    <property type="evidence" value="ECO:0007669"/>
    <property type="project" value="UniProtKB-KW"/>
</dbReference>
<evidence type="ECO:0000256" key="7">
    <source>
        <dbReference type="ARBA" id="ARBA00022777"/>
    </source>
</evidence>
<protein>
    <recommendedName>
        <fullName evidence="3">histidine kinase</fullName>
        <ecNumber evidence="3">2.7.13.3</ecNumber>
    </recommendedName>
</protein>
<evidence type="ECO:0000259" key="10">
    <source>
        <dbReference type="PROSITE" id="PS50109"/>
    </source>
</evidence>
<dbReference type="InterPro" id="IPR036890">
    <property type="entry name" value="HATPase_C_sf"/>
</dbReference>
<dbReference type="PROSITE" id="PS50109">
    <property type="entry name" value="HIS_KIN"/>
    <property type="match status" value="1"/>
</dbReference>
<dbReference type="InterPro" id="IPR003594">
    <property type="entry name" value="HATPase_dom"/>
</dbReference>
<keyword evidence="9" id="KW-0812">Transmembrane</keyword>
<evidence type="ECO:0000256" key="4">
    <source>
        <dbReference type="ARBA" id="ARBA00022475"/>
    </source>
</evidence>
<feature type="transmembrane region" description="Helical" evidence="9">
    <location>
        <begin position="71"/>
        <end position="90"/>
    </location>
</feature>
<keyword evidence="5" id="KW-0808">Transferase</keyword>
<keyword evidence="6" id="KW-0547">Nucleotide-binding</keyword>
<evidence type="ECO:0000256" key="9">
    <source>
        <dbReference type="SAM" id="Phobius"/>
    </source>
</evidence>
<accession>A0ABW2INQ4</accession>
<dbReference type="Pfam" id="PF02518">
    <property type="entry name" value="HATPase_c"/>
    <property type="match status" value="1"/>
</dbReference>
<dbReference type="SUPFAM" id="SSF55874">
    <property type="entry name" value="ATPase domain of HSP90 chaperone/DNA topoisomerase II/histidine kinase"/>
    <property type="match status" value="1"/>
</dbReference>
<dbReference type="InterPro" id="IPR047770">
    <property type="entry name" value="RegB"/>
</dbReference>
<evidence type="ECO:0000313" key="11">
    <source>
        <dbReference type="EMBL" id="MFC7292445.1"/>
    </source>
</evidence>
<keyword evidence="4" id="KW-1003">Cell membrane</keyword>
<gene>
    <name evidence="11" type="ORF">ACFQS8_12515</name>
</gene>
<evidence type="ECO:0000313" key="12">
    <source>
        <dbReference type="Proteomes" id="UP001596492"/>
    </source>
</evidence>
<dbReference type="InterPro" id="IPR036097">
    <property type="entry name" value="HisK_dim/P_sf"/>
</dbReference>
<keyword evidence="9" id="KW-0472">Membrane</keyword>
<dbReference type="InterPro" id="IPR003661">
    <property type="entry name" value="HisK_dim/P_dom"/>
</dbReference>
<dbReference type="Gene3D" id="1.10.287.130">
    <property type="match status" value="1"/>
</dbReference>
<sequence>MSTQENETTRGTVNAITPLIDLAPEGLAGVGSVFGRTRVRTLVSLRWMAVIGQVAAVLFVHFVLGYKLPLGGCLAVIAASAWVNVILTALHPAQRLASQKETALQSAFDVLQLTTLIGLTGGLDNPFLFMIVAPVTVAASRLRPAYALLLLGLGLSSLGLLSLVSAPLPWIEGESLSLPPTYRWGLFASVGIGLVFFAVSAWRTGRDEARLVRALEAAEEVLAKEQRLSALGALSAATAHELGTPLATIHLVAKELERATDKRSETYEDVSLIAEQAERCRNILGQISRRGEASDAAHAKLPVLALIKEISEPHMGLGINIHLTSEPLPDIEGEPPQPPEIRRRPELIHALGAFVENAVSFAEKDVQVAARWSDDELRIYIIDDGPGFSQAVLPKLGEPYLSQRGENQIGGGMGLGFFIARTLLERTGARMKPYNRRPPAKGAVVRVSWTLNTIRAAPGWSDE</sequence>
<evidence type="ECO:0000256" key="2">
    <source>
        <dbReference type="ARBA" id="ARBA00004651"/>
    </source>
</evidence>
<comment type="catalytic activity">
    <reaction evidence="1">
        <text>ATP + protein L-histidine = ADP + protein N-phospho-L-histidine.</text>
        <dbReference type="EC" id="2.7.13.3"/>
    </reaction>
</comment>
<evidence type="ECO:0000256" key="6">
    <source>
        <dbReference type="ARBA" id="ARBA00022741"/>
    </source>
</evidence>
<dbReference type="SUPFAM" id="SSF47384">
    <property type="entry name" value="Homodimeric domain of signal transducing histidine kinase"/>
    <property type="match status" value="1"/>
</dbReference>
<dbReference type="NCBIfam" id="NF033792">
    <property type="entry name" value="ActS_PrrB_HisK"/>
    <property type="match status" value="1"/>
</dbReference>
<feature type="transmembrane region" description="Helical" evidence="9">
    <location>
        <begin position="45"/>
        <end position="64"/>
    </location>
</feature>
<dbReference type="EC" id="2.7.13.3" evidence="3"/>
<keyword evidence="9" id="KW-1133">Transmembrane helix</keyword>
<dbReference type="SMART" id="SM00388">
    <property type="entry name" value="HisKA"/>
    <property type="match status" value="1"/>
</dbReference>
<evidence type="ECO:0000256" key="8">
    <source>
        <dbReference type="ARBA" id="ARBA00022840"/>
    </source>
</evidence>
<comment type="caution">
    <text evidence="11">The sequence shown here is derived from an EMBL/GenBank/DDBJ whole genome shotgun (WGS) entry which is preliminary data.</text>
</comment>
<feature type="domain" description="Histidine kinase" evidence="10">
    <location>
        <begin position="237"/>
        <end position="453"/>
    </location>
</feature>
<comment type="subcellular location">
    <subcellularLocation>
        <location evidence="2">Cell membrane</location>
        <topology evidence="2">Multi-pass membrane protein</topology>
    </subcellularLocation>
</comment>
<dbReference type="PANTHER" id="PTHR44936">
    <property type="entry name" value="SENSOR PROTEIN CREC"/>
    <property type="match status" value="1"/>
</dbReference>
<dbReference type="RefSeq" id="WP_382167875.1">
    <property type="nucleotide sequence ID" value="NZ_JBHTBR010000005.1"/>
</dbReference>
<name>A0ABW2INQ4_9PROT</name>
<organism evidence="11 12">
    <name type="scientific">Hirschia litorea</name>
    <dbReference type="NCBI Taxonomy" id="1199156"/>
    <lineage>
        <taxon>Bacteria</taxon>
        <taxon>Pseudomonadati</taxon>
        <taxon>Pseudomonadota</taxon>
        <taxon>Alphaproteobacteria</taxon>
        <taxon>Hyphomonadales</taxon>
        <taxon>Hyphomonadaceae</taxon>
        <taxon>Hirschia</taxon>
    </lineage>
</organism>
<evidence type="ECO:0000256" key="1">
    <source>
        <dbReference type="ARBA" id="ARBA00000085"/>
    </source>
</evidence>
<dbReference type="CDD" id="cd00082">
    <property type="entry name" value="HisKA"/>
    <property type="match status" value="1"/>
</dbReference>